<dbReference type="EMBL" id="WBVM01000002">
    <property type="protein sequence ID" value="KAB2809460.1"/>
    <property type="molecule type" value="Genomic_DNA"/>
</dbReference>
<dbReference type="PROSITE" id="PS52050">
    <property type="entry name" value="WYL"/>
    <property type="match status" value="1"/>
</dbReference>
<protein>
    <submittedName>
        <fullName evidence="3">YafY family transcriptional regulator</fullName>
    </submittedName>
</protein>
<reference evidence="3 4" key="1">
    <citation type="submission" date="2019-09" db="EMBL/GenBank/DDBJ databases">
        <title>Pimelobacter sp. isolated from Paulinella.</title>
        <authorList>
            <person name="Jeong S.E."/>
        </authorList>
    </citation>
    <scope>NUCLEOTIDE SEQUENCE [LARGE SCALE GENOMIC DNA]</scope>
    <source>
        <strain evidence="3 4">Pch-N</strain>
    </source>
</reference>
<evidence type="ECO:0000313" key="3">
    <source>
        <dbReference type="EMBL" id="KAB2809460.1"/>
    </source>
</evidence>
<dbReference type="InterPro" id="IPR026881">
    <property type="entry name" value="WYL_dom"/>
</dbReference>
<evidence type="ECO:0000259" key="2">
    <source>
        <dbReference type="Pfam" id="PF13280"/>
    </source>
</evidence>
<dbReference type="PANTHER" id="PTHR34580">
    <property type="match status" value="1"/>
</dbReference>
<sequence>MNRTDRLYALVEELRAAGPRGRTASQLAAHFEVSVRTVERDLSALGQAGVPLATKQGRTGGYSLDPSMTLPPLNFTPREATALAMALSSSAHVLFARDARSALQKIVAAMPPAALAEARTAAAKVRLVVAVGAAPDAAVAETIWQAVRRNHVLRIGYVDVDGVESEREVEPQHVVVGPRGSYLTAWCRLREDDRVFRMDRVTRAERTPALPRGPRRPIEPEIPGQLMARPETALRPEKILAMSAETPT</sequence>
<gene>
    <name evidence="3" type="ORF">F9L07_20770</name>
</gene>
<dbReference type="InterPro" id="IPR051534">
    <property type="entry name" value="CBASS_pafABC_assoc_protein"/>
</dbReference>
<evidence type="ECO:0000259" key="1">
    <source>
        <dbReference type="Pfam" id="PF08279"/>
    </source>
</evidence>
<dbReference type="Proteomes" id="UP000449906">
    <property type="component" value="Unassembled WGS sequence"/>
</dbReference>
<accession>A0A7J5DW86</accession>
<dbReference type="InterPro" id="IPR013196">
    <property type="entry name" value="HTH_11"/>
</dbReference>
<dbReference type="PANTHER" id="PTHR34580:SF3">
    <property type="entry name" value="PROTEIN PAFB"/>
    <property type="match status" value="1"/>
</dbReference>
<name>A0A7J5DW86_NOCSI</name>
<dbReference type="InterPro" id="IPR036390">
    <property type="entry name" value="WH_DNA-bd_sf"/>
</dbReference>
<organism evidence="3 4">
    <name type="scientific">Nocardioides simplex</name>
    <name type="common">Arthrobacter simplex</name>
    <dbReference type="NCBI Taxonomy" id="2045"/>
    <lineage>
        <taxon>Bacteria</taxon>
        <taxon>Bacillati</taxon>
        <taxon>Actinomycetota</taxon>
        <taxon>Actinomycetes</taxon>
        <taxon>Propionibacteriales</taxon>
        <taxon>Nocardioidaceae</taxon>
        <taxon>Pimelobacter</taxon>
    </lineage>
</organism>
<evidence type="ECO:0000313" key="4">
    <source>
        <dbReference type="Proteomes" id="UP000449906"/>
    </source>
</evidence>
<dbReference type="SUPFAM" id="SSF46785">
    <property type="entry name" value="Winged helix' DNA-binding domain"/>
    <property type="match status" value="1"/>
</dbReference>
<dbReference type="AlphaFoldDB" id="A0A7J5DW86"/>
<dbReference type="Gene3D" id="1.10.10.10">
    <property type="entry name" value="Winged helix-like DNA-binding domain superfamily/Winged helix DNA-binding domain"/>
    <property type="match status" value="1"/>
</dbReference>
<dbReference type="RefSeq" id="WP_151581647.1">
    <property type="nucleotide sequence ID" value="NZ_WBVM01000002.1"/>
</dbReference>
<feature type="domain" description="Helix-turn-helix type 11" evidence="1">
    <location>
        <begin position="6"/>
        <end position="62"/>
    </location>
</feature>
<dbReference type="InterPro" id="IPR036388">
    <property type="entry name" value="WH-like_DNA-bd_sf"/>
</dbReference>
<dbReference type="Pfam" id="PF08279">
    <property type="entry name" value="HTH_11"/>
    <property type="match status" value="1"/>
</dbReference>
<comment type="caution">
    <text evidence="3">The sequence shown here is derived from an EMBL/GenBank/DDBJ whole genome shotgun (WGS) entry which is preliminary data.</text>
</comment>
<feature type="domain" description="WYL" evidence="2">
    <location>
        <begin position="139"/>
        <end position="205"/>
    </location>
</feature>
<proteinExistence type="predicted"/>
<dbReference type="Pfam" id="PF13280">
    <property type="entry name" value="WYL"/>
    <property type="match status" value="1"/>
</dbReference>